<evidence type="ECO:0000313" key="2">
    <source>
        <dbReference type="EMBL" id="NKE73610.1"/>
    </source>
</evidence>
<protein>
    <submittedName>
        <fullName evidence="2">AAA family ATPase</fullName>
    </submittedName>
</protein>
<feature type="domain" description="AAA" evidence="1">
    <location>
        <begin position="74"/>
        <end position="250"/>
    </location>
</feature>
<dbReference type="PANTHER" id="PTHR13696:SF99">
    <property type="entry name" value="COBYRINIC ACID AC-DIAMIDE SYNTHASE"/>
    <property type="match status" value="1"/>
</dbReference>
<proteinExistence type="predicted"/>
<dbReference type="Gene3D" id="3.40.50.300">
    <property type="entry name" value="P-loop containing nucleotide triphosphate hydrolases"/>
    <property type="match status" value="1"/>
</dbReference>
<organism evidence="2 3">
    <name type="scientific">Candidatus Manganitrophus noduliformans</name>
    <dbReference type="NCBI Taxonomy" id="2606439"/>
    <lineage>
        <taxon>Bacteria</taxon>
        <taxon>Pseudomonadati</taxon>
        <taxon>Nitrospirota</taxon>
        <taxon>Nitrospiria</taxon>
        <taxon>Candidatus Troglogloeales</taxon>
        <taxon>Candidatus Manganitrophaceae</taxon>
        <taxon>Candidatus Manganitrophus</taxon>
    </lineage>
</organism>
<dbReference type="PANTHER" id="PTHR13696">
    <property type="entry name" value="P-LOOP CONTAINING NUCLEOSIDE TRIPHOSPHATE HYDROLASE"/>
    <property type="match status" value="1"/>
</dbReference>
<dbReference type="InterPro" id="IPR025669">
    <property type="entry name" value="AAA_dom"/>
</dbReference>
<comment type="caution">
    <text evidence="2">The sequence shown here is derived from an EMBL/GenBank/DDBJ whole genome shotgun (WGS) entry which is preliminary data.</text>
</comment>
<gene>
    <name evidence="2" type="ORF">MNODULE_22900</name>
</gene>
<dbReference type="Pfam" id="PF13614">
    <property type="entry name" value="AAA_31"/>
    <property type="match status" value="1"/>
</dbReference>
<dbReference type="CDD" id="cd02042">
    <property type="entry name" value="ParAB_family"/>
    <property type="match status" value="1"/>
</dbReference>
<dbReference type="SUPFAM" id="SSF52540">
    <property type="entry name" value="P-loop containing nucleoside triphosphate hydrolases"/>
    <property type="match status" value="1"/>
</dbReference>
<dbReference type="AlphaFoldDB" id="A0A7X6DUE4"/>
<dbReference type="InterPro" id="IPR050678">
    <property type="entry name" value="DNA_Partitioning_ATPase"/>
</dbReference>
<dbReference type="RefSeq" id="WP_168063573.1">
    <property type="nucleotide sequence ID" value="NZ_VTOW01000009.1"/>
</dbReference>
<name>A0A7X6DUE4_9BACT</name>
<evidence type="ECO:0000313" key="3">
    <source>
        <dbReference type="Proteomes" id="UP000534783"/>
    </source>
</evidence>
<reference evidence="2 3" key="1">
    <citation type="journal article" date="2020" name="Nature">
        <title>Bacterial chemolithoautotrophy via manganese oxidation.</title>
        <authorList>
            <person name="Yu H."/>
            <person name="Leadbetter J.R."/>
        </authorList>
    </citation>
    <scope>NUCLEOTIDE SEQUENCE [LARGE SCALE GENOMIC DNA]</scope>
    <source>
        <strain evidence="2 3">Mn-1</strain>
    </source>
</reference>
<keyword evidence="3" id="KW-1185">Reference proteome</keyword>
<accession>A0A7X6DUE4</accession>
<dbReference type="InterPro" id="IPR027417">
    <property type="entry name" value="P-loop_NTPase"/>
</dbReference>
<evidence type="ECO:0000259" key="1">
    <source>
        <dbReference type="Pfam" id="PF13614"/>
    </source>
</evidence>
<dbReference type="Proteomes" id="UP000534783">
    <property type="component" value="Unassembled WGS sequence"/>
</dbReference>
<sequence>MIDRKESHNYVMSRPEFSEVLGVSQSTAIKWEKAGLSPNTIQWGNSTRRRYNIDHILEARKKFRPLPKREPTTILFWLLKGGVGKTTVSFNLCGALSRAGYRVLAIDLDGQSHLTTCFGIPFADQENLKTLYNLLYGEGDDAATLDDILVELSPTLHLIPSSLDTAAIDLFLIAEKDPERKLHRLRNLIMPLRAKYDFIILDAPPNINFLNLNAIFAADEIVAPMLTDFLSHHSLSLLYDTFDSLTETFRDTGFKLPTIRLLANHFDIRNNLCQESLGKLKTGEFASQLFKTVIRLSTALAESAKNMKPVFTFAPQSNGARDILALSRELTGEKGTEGVNEA</sequence>
<dbReference type="EMBL" id="VTOW01000009">
    <property type="protein sequence ID" value="NKE73610.1"/>
    <property type="molecule type" value="Genomic_DNA"/>
</dbReference>